<dbReference type="PANTHER" id="PTHR23115">
    <property type="entry name" value="TRANSLATION FACTOR"/>
    <property type="match status" value="1"/>
</dbReference>
<comment type="caution">
    <text evidence="14">The sequence shown here is derived from an EMBL/GenBank/DDBJ whole genome shotgun (WGS) entry which is preliminary data.</text>
</comment>
<feature type="compositionally biased region" description="Low complexity" evidence="12">
    <location>
        <begin position="1"/>
        <end position="12"/>
    </location>
</feature>
<dbReference type="SUPFAM" id="SSF50465">
    <property type="entry name" value="EF-Tu/eEF-1alpha/eIF2-gamma C-terminal domain"/>
    <property type="match status" value="1"/>
</dbReference>
<dbReference type="FunFam" id="3.40.50.300:FF:000204">
    <property type="entry name" value="Translation elongation factor Tu"/>
    <property type="match status" value="1"/>
</dbReference>
<name>A0A0E9NB50_SAICN</name>
<evidence type="ECO:0000256" key="5">
    <source>
        <dbReference type="ARBA" id="ARBA00022801"/>
    </source>
</evidence>
<evidence type="ECO:0000259" key="13">
    <source>
        <dbReference type="PROSITE" id="PS51722"/>
    </source>
</evidence>
<comment type="similarity">
    <text evidence="2">Belongs to the TRAFAC class translation factor GTPase superfamily. Classic translation factor GTPase family. EF-Tu/EF-1A subfamily.</text>
</comment>
<dbReference type="FunFam" id="2.40.30.10:FF:000020">
    <property type="entry name" value="Translation elongation factor EF-1"/>
    <property type="match status" value="1"/>
</dbReference>
<feature type="compositionally biased region" description="Polar residues" evidence="12">
    <location>
        <begin position="20"/>
        <end position="29"/>
    </location>
</feature>
<keyword evidence="7" id="KW-0648">Protein biosynthesis</keyword>
<dbReference type="Proteomes" id="UP000033140">
    <property type="component" value="Unassembled WGS sequence"/>
</dbReference>
<feature type="region of interest" description="Disordered" evidence="12">
    <location>
        <begin position="1"/>
        <end position="36"/>
    </location>
</feature>
<evidence type="ECO:0000256" key="7">
    <source>
        <dbReference type="ARBA" id="ARBA00022917"/>
    </source>
</evidence>
<feature type="compositionally biased region" description="Pro residues" evidence="12">
    <location>
        <begin position="291"/>
        <end position="303"/>
    </location>
</feature>
<dbReference type="Pfam" id="PF08938">
    <property type="entry name" value="HBS1_N"/>
    <property type="match status" value="1"/>
</dbReference>
<evidence type="ECO:0000256" key="6">
    <source>
        <dbReference type="ARBA" id="ARBA00022845"/>
    </source>
</evidence>
<comment type="subunit">
    <text evidence="10">Component of the Dom34-Hbs1 complex, also named Pelota-HBS1L complex, composed of dom34 and hbs1.</text>
</comment>
<organism evidence="14 15">
    <name type="scientific">Saitoella complicata (strain BCRC 22490 / CBS 7301 / JCM 7358 / NBRC 10748 / NRRL Y-17804)</name>
    <dbReference type="NCBI Taxonomy" id="698492"/>
    <lineage>
        <taxon>Eukaryota</taxon>
        <taxon>Fungi</taxon>
        <taxon>Dikarya</taxon>
        <taxon>Ascomycota</taxon>
        <taxon>Taphrinomycotina</taxon>
        <taxon>Taphrinomycotina incertae sedis</taxon>
        <taxon>Saitoella</taxon>
    </lineage>
</organism>
<feature type="compositionally biased region" description="Pro residues" evidence="12">
    <location>
        <begin position="267"/>
        <end position="276"/>
    </location>
</feature>
<dbReference type="CDD" id="cd16267">
    <property type="entry name" value="HBS1-like_II"/>
    <property type="match status" value="1"/>
</dbReference>
<reference evidence="14 15" key="2">
    <citation type="journal article" date="2014" name="J. Gen. Appl. Microbiol.">
        <title>The early diverging ascomycetous budding yeast Saitoella complicata has three histone deacetylases belonging to the Clr6, Hos2, and Rpd3 lineages.</title>
        <authorList>
            <person name="Nishida H."/>
            <person name="Matsumoto T."/>
            <person name="Kondo S."/>
            <person name="Hamamoto M."/>
            <person name="Yoshikawa H."/>
        </authorList>
    </citation>
    <scope>NUCLEOTIDE SEQUENCE [LARGE SCALE GENOMIC DNA]</scope>
    <source>
        <strain evidence="14 15">NRRL Y-17804</strain>
    </source>
</reference>
<keyword evidence="3" id="KW-0963">Cytoplasm</keyword>
<keyword evidence="5" id="KW-0378">Hydrolase</keyword>
<feature type="compositionally biased region" description="Low complexity" evidence="12">
    <location>
        <begin position="256"/>
        <end position="266"/>
    </location>
</feature>
<evidence type="ECO:0000256" key="10">
    <source>
        <dbReference type="ARBA" id="ARBA00063537"/>
    </source>
</evidence>
<evidence type="ECO:0000256" key="1">
    <source>
        <dbReference type="ARBA" id="ARBA00004496"/>
    </source>
</evidence>
<dbReference type="SUPFAM" id="SSF52540">
    <property type="entry name" value="P-loop containing nucleoside triphosphate hydrolases"/>
    <property type="match status" value="1"/>
</dbReference>
<dbReference type="CDD" id="cd04093">
    <property type="entry name" value="HBS1_C_III"/>
    <property type="match status" value="1"/>
</dbReference>
<evidence type="ECO:0000256" key="2">
    <source>
        <dbReference type="ARBA" id="ARBA00007249"/>
    </source>
</evidence>
<dbReference type="FunFam" id="2.40.30.10:FF:000070">
    <property type="entry name" value="Translation elongation factor EF-1 subunit"/>
    <property type="match status" value="1"/>
</dbReference>
<gene>
    <name evidence="14" type="ORF">G7K_1134-t1</name>
</gene>
<feature type="compositionally biased region" description="Low complexity" evidence="12">
    <location>
        <begin position="277"/>
        <end position="290"/>
    </location>
</feature>
<keyword evidence="6" id="KW-0810">Translation regulation</keyword>
<dbReference type="InterPro" id="IPR015033">
    <property type="entry name" value="HBS1-like_N"/>
</dbReference>
<dbReference type="InterPro" id="IPR000795">
    <property type="entry name" value="T_Tr_GTP-bd_dom"/>
</dbReference>
<evidence type="ECO:0000313" key="15">
    <source>
        <dbReference type="Proteomes" id="UP000033140"/>
    </source>
</evidence>
<keyword evidence="4" id="KW-0547">Nucleotide-binding</keyword>
<dbReference type="SUPFAM" id="SSF50447">
    <property type="entry name" value="Translation proteins"/>
    <property type="match status" value="1"/>
</dbReference>
<evidence type="ECO:0000256" key="4">
    <source>
        <dbReference type="ARBA" id="ARBA00022741"/>
    </source>
</evidence>
<dbReference type="GO" id="GO:0002184">
    <property type="term" value="P:cytoplasmic translational termination"/>
    <property type="evidence" value="ECO:0007669"/>
    <property type="project" value="UniProtKB-ARBA"/>
</dbReference>
<sequence>MTSGAAVGVARKVGARTHNNRSTNNNQHSVGKMSRHRDVRNLDLDEEMYDDDDYYDGDGHDMTYEEQEQMEAGVAAVHDALNGVPGITLKEIRETLYYYYFDLEKSIAWLLEQHSVKKPAAKPKAAPTASKGNYFSISQGWESAWNTDTDTSGPRLVIDEFDDEPPRKIARISASVIIARHGITWGMGSTASIEPVHPPRVPPGGWGLLGGSGKMSKLAALAKARKEAQAASKAEKGAAPGLASVSLLSKLTAAKTAPKAAAAPDTPTEPPAPQAPAEPAVSEPESSQPSSIPPPQSPSPPPVVADDVDMSEAPLLVSPTPSPSSPEHPTFEPALVEATPSVFATSLFGPEDYEVKYRSKRRREADSRFFYLPASAAPEVAKVFSGPSPDDVVIAAREEGPKSGKKAKTAKKDQAIAAPTNQLEVDMQAMNMGSSATGGAPAPAPPIKIARKKVNVVEEYAKVDVKESANFVIIGHVDAGKSTMMGRLLYDIGAVDERTIQKFRKESEKMGKGSFALAWVMDSTDEERARGVTVDIATNQFETPKRKFTILDAPGHADFVPNMIAGAAQADFAVLVIDASTGGFESGFNVRGQTKEHALLVRSLGVQNLIVAVNKLDSVDWNHERFEEIEMQVSQFLTNAGFDPQNVQYIPCSGLTGENLVKRSAEPALTWFNGPTVLGALESIAPTARAIEKSLRISVQDVYKAGVTGGSVTISGRVDAGNVQVGETVHAAPSGEPATVKSMQVNDDIADWAVAGSNVVLNLNDIDPMHLKAGDILCDPLNPVPTVRAFRARIITFDLARPITNGATIVLHRGRINEAARIQALVATIDRADGQIIKKKPRHLASGQSAVVEIAFLGNGIPMETFKDSKDLGRVILRTGGDTIAAGIVDELF</sequence>
<dbReference type="PROSITE" id="PS00301">
    <property type="entry name" value="G_TR_1"/>
    <property type="match status" value="1"/>
</dbReference>
<comment type="catalytic activity">
    <reaction evidence="9">
        <text>GTP + H2O = GDP + phosphate + H(+)</text>
        <dbReference type="Rhea" id="RHEA:19669"/>
        <dbReference type="ChEBI" id="CHEBI:15377"/>
        <dbReference type="ChEBI" id="CHEBI:15378"/>
        <dbReference type="ChEBI" id="CHEBI:37565"/>
        <dbReference type="ChEBI" id="CHEBI:43474"/>
        <dbReference type="ChEBI" id="CHEBI:58189"/>
    </reaction>
    <physiologicalReaction direction="left-to-right" evidence="9">
        <dbReference type="Rhea" id="RHEA:19670"/>
    </physiologicalReaction>
</comment>
<keyword evidence="8" id="KW-0342">GTP-binding</keyword>
<dbReference type="Pfam" id="PF00009">
    <property type="entry name" value="GTP_EFTU"/>
    <property type="match status" value="1"/>
</dbReference>
<dbReference type="Gene3D" id="2.40.30.10">
    <property type="entry name" value="Translation factors"/>
    <property type="match status" value="2"/>
</dbReference>
<dbReference type="GO" id="GO:0003924">
    <property type="term" value="F:GTPase activity"/>
    <property type="evidence" value="ECO:0007669"/>
    <property type="project" value="InterPro"/>
</dbReference>
<dbReference type="PROSITE" id="PS51722">
    <property type="entry name" value="G_TR_2"/>
    <property type="match status" value="1"/>
</dbReference>
<dbReference type="GO" id="GO:1990533">
    <property type="term" value="C:Dom34-Hbs1 complex"/>
    <property type="evidence" value="ECO:0007669"/>
    <property type="project" value="UniProtKB-ARBA"/>
</dbReference>
<dbReference type="Pfam" id="PF22594">
    <property type="entry name" value="GTP-eEF1A_C"/>
    <property type="match status" value="1"/>
</dbReference>
<dbReference type="InterPro" id="IPR054696">
    <property type="entry name" value="GTP-eEF1A_C"/>
</dbReference>
<reference evidence="14 15" key="3">
    <citation type="journal article" date="2015" name="Genome Announc.">
        <title>Draft Genome Sequence of the Archiascomycetous Yeast Saitoella complicata.</title>
        <authorList>
            <person name="Yamauchi K."/>
            <person name="Kondo S."/>
            <person name="Hamamoto M."/>
            <person name="Takahashi Y."/>
            <person name="Ogura Y."/>
            <person name="Hayashi T."/>
            <person name="Nishida H."/>
        </authorList>
    </citation>
    <scope>NUCLEOTIDE SEQUENCE [LARGE SCALE GENOMIC DNA]</scope>
    <source>
        <strain evidence="14 15">NRRL Y-17804</strain>
    </source>
</reference>
<evidence type="ECO:0000256" key="12">
    <source>
        <dbReference type="SAM" id="MobiDB-lite"/>
    </source>
</evidence>
<dbReference type="GO" id="GO:0005525">
    <property type="term" value="F:GTP binding"/>
    <property type="evidence" value="ECO:0007669"/>
    <property type="project" value="UniProtKB-KW"/>
</dbReference>
<proteinExistence type="inferred from homology"/>
<evidence type="ECO:0000256" key="8">
    <source>
        <dbReference type="ARBA" id="ARBA00023134"/>
    </source>
</evidence>
<dbReference type="InterPro" id="IPR009000">
    <property type="entry name" value="Transl_B-barrel_sf"/>
</dbReference>
<dbReference type="EMBL" id="BACD03000006">
    <property type="protein sequence ID" value="GAO46916.1"/>
    <property type="molecule type" value="Genomic_DNA"/>
</dbReference>
<evidence type="ECO:0000313" key="14">
    <source>
        <dbReference type="EMBL" id="GAO46916.1"/>
    </source>
</evidence>
<evidence type="ECO:0000256" key="3">
    <source>
        <dbReference type="ARBA" id="ARBA00022490"/>
    </source>
</evidence>
<dbReference type="GO" id="GO:0006417">
    <property type="term" value="P:regulation of translation"/>
    <property type="evidence" value="ECO:0007669"/>
    <property type="project" value="UniProtKB-KW"/>
</dbReference>
<dbReference type="STRING" id="698492.A0A0E9NB50"/>
<protein>
    <recommendedName>
        <fullName evidence="11">Elongation factor 1 alpha-like protein</fullName>
    </recommendedName>
</protein>
<dbReference type="Gene3D" id="3.40.50.300">
    <property type="entry name" value="P-loop containing nucleotide triphosphate hydrolases"/>
    <property type="match status" value="1"/>
</dbReference>
<dbReference type="CDD" id="cd01883">
    <property type="entry name" value="EF1_alpha"/>
    <property type="match status" value="1"/>
</dbReference>
<accession>A0A0E9NB50</accession>
<dbReference type="InterPro" id="IPR027417">
    <property type="entry name" value="P-loop_NTPase"/>
</dbReference>
<evidence type="ECO:0000256" key="11">
    <source>
        <dbReference type="ARBA" id="ARBA00074866"/>
    </source>
</evidence>
<feature type="domain" description="Tr-type G" evidence="13">
    <location>
        <begin position="466"/>
        <end position="689"/>
    </location>
</feature>
<dbReference type="InterPro" id="IPR031157">
    <property type="entry name" value="G_TR_CS"/>
</dbReference>
<keyword evidence="15" id="KW-1185">Reference proteome</keyword>
<dbReference type="InterPro" id="IPR050100">
    <property type="entry name" value="TRAFAC_GTPase_members"/>
</dbReference>
<dbReference type="AlphaFoldDB" id="A0A0E9NB50"/>
<dbReference type="GO" id="GO:0005829">
    <property type="term" value="C:cytosol"/>
    <property type="evidence" value="ECO:0007669"/>
    <property type="project" value="GOC"/>
</dbReference>
<reference evidence="14 15" key="1">
    <citation type="journal article" date="2011" name="J. Gen. Appl. Microbiol.">
        <title>Draft genome sequencing of the enigmatic yeast Saitoella complicata.</title>
        <authorList>
            <person name="Nishida H."/>
            <person name="Hamamoto M."/>
            <person name="Sugiyama J."/>
        </authorList>
    </citation>
    <scope>NUCLEOTIDE SEQUENCE [LARGE SCALE GENOMIC DNA]</scope>
    <source>
        <strain evidence="14 15">NRRL Y-17804</strain>
    </source>
</reference>
<dbReference type="InterPro" id="IPR009001">
    <property type="entry name" value="Transl_elong_EF1A/Init_IF2_C"/>
</dbReference>
<dbReference type="OMA" id="FRMAISE"/>
<dbReference type="PRINTS" id="PR00315">
    <property type="entry name" value="ELONGATNFCT"/>
</dbReference>
<evidence type="ECO:0000256" key="9">
    <source>
        <dbReference type="ARBA" id="ARBA00049117"/>
    </source>
</evidence>
<feature type="region of interest" description="Disordered" evidence="12">
    <location>
        <begin position="256"/>
        <end position="333"/>
    </location>
</feature>
<comment type="subcellular location">
    <subcellularLocation>
        <location evidence="1">Cytoplasm</location>
    </subcellularLocation>
</comment>